<organism evidence="1">
    <name type="scientific">Manihot esculenta</name>
    <name type="common">Cassava</name>
    <name type="synonym">Jatropha manihot</name>
    <dbReference type="NCBI Taxonomy" id="3983"/>
    <lineage>
        <taxon>Eukaryota</taxon>
        <taxon>Viridiplantae</taxon>
        <taxon>Streptophyta</taxon>
        <taxon>Embryophyta</taxon>
        <taxon>Tracheophyta</taxon>
        <taxon>Spermatophyta</taxon>
        <taxon>Magnoliopsida</taxon>
        <taxon>eudicotyledons</taxon>
        <taxon>Gunneridae</taxon>
        <taxon>Pentapetalae</taxon>
        <taxon>rosids</taxon>
        <taxon>fabids</taxon>
        <taxon>Malpighiales</taxon>
        <taxon>Euphorbiaceae</taxon>
        <taxon>Crotonoideae</taxon>
        <taxon>Manihoteae</taxon>
        <taxon>Manihot</taxon>
    </lineage>
</organism>
<protein>
    <submittedName>
        <fullName evidence="1">Uncharacterized protein</fullName>
    </submittedName>
</protein>
<sequence length="101" mass="12167">MADCLVEEVYAKLHLSVEEDMLDFLPSMDIDRVLKESPWNYQQIPLLLHELQPHENPRQVEHTRLAMNFTNIWHEYMRVRVYLDVRKPLKRKLQVKKPKGS</sequence>
<accession>A0A2C9UVT0</accession>
<name>A0A2C9UVT0_MANES</name>
<proteinExistence type="predicted"/>
<gene>
    <name evidence="1" type="ORF">MANES_12G115400</name>
</gene>
<dbReference type="AlphaFoldDB" id="A0A2C9UVT0"/>
<dbReference type="EMBL" id="CM004398">
    <property type="protein sequence ID" value="OAY35610.1"/>
    <property type="molecule type" value="Genomic_DNA"/>
</dbReference>
<evidence type="ECO:0000313" key="1">
    <source>
        <dbReference type="EMBL" id="OAY35610.1"/>
    </source>
</evidence>
<reference evidence="1" key="1">
    <citation type="submission" date="2016-02" db="EMBL/GenBank/DDBJ databases">
        <title>WGS assembly of Manihot esculenta.</title>
        <authorList>
            <person name="Bredeson J.V."/>
            <person name="Prochnik S.E."/>
            <person name="Lyons J.B."/>
            <person name="Schmutz J."/>
            <person name="Grimwood J."/>
            <person name="Vrebalov J."/>
            <person name="Bart R.S."/>
            <person name="Amuge T."/>
            <person name="Ferguson M.E."/>
            <person name="Green R."/>
            <person name="Putnam N."/>
            <person name="Stites J."/>
            <person name="Rounsley S."/>
            <person name="Rokhsar D.S."/>
        </authorList>
    </citation>
    <scope>NUCLEOTIDE SEQUENCE [LARGE SCALE GENOMIC DNA]</scope>
    <source>
        <tissue evidence="1">Leaf</tissue>
    </source>
</reference>